<evidence type="ECO:0000313" key="1">
    <source>
        <dbReference type="EMBL" id="MDM7488111.1"/>
    </source>
</evidence>
<protein>
    <submittedName>
        <fullName evidence="1">Uncharacterized protein</fullName>
    </submittedName>
</protein>
<evidence type="ECO:0000313" key="2">
    <source>
        <dbReference type="Proteomes" id="UP001233164"/>
    </source>
</evidence>
<proteinExistence type="predicted"/>
<gene>
    <name evidence="1" type="ORF">QT969_07430</name>
</gene>
<name>A0ABT7RM72_9NOCA</name>
<comment type="caution">
    <text evidence="1">The sequence shown here is derived from an EMBL/GenBank/DDBJ whole genome shotgun (WGS) entry which is preliminary data.</text>
</comment>
<keyword evidence="2" id="KW-1185">Reference proteome</keyword>
<sequence>MSISHSMVAIGGKPHASEQLACLTGGAPQRRGPFVRRTLRRSDVHRWAGRRLTQLPTRDRARLRGISPDVDLLDVSPWVLREGVMLQHLATVTAPDVALPLQPLVPAEPEKAQLVSLPTEASKRTGFA</sequence>
<accession>A0ABT7RM72</accession>
<organism evidence="1 2">
    <name type="scientific">Rhodococcus indonesiensis</name>
    <dbReference type="NCBI Taxonomy" id="3055869"/>
    <lineage>
        <taxon>Bacteria</taxon>
        <taxon>Bacillati</taxon>
        <taxon>Actinomycetota</taxon>
        <taxon>Actinomycetes</taxon>
        <taxon>Mycobacteriales</taxon>
        <taxon>Nocardiaceae</taxon>
        <taxon>Rhodococcus</taxon>
    </lineage>
</organism>
<dbReference type="EMBL" id="JAUBOF010000017">
    <property type="protein sequence ID" value="MDM7488111.1"/>
    <property type="molecule type" value="Genomic_DNA"/>
</dbReference>
<dbReference type="Proteomes" id="UP001233164">
    <property type="component" value="Unassembled WGS sequence"/>
</dbReference>
<reference evidence="1 2" key="1">
    <citation type="submission" date="2023-06" db="EMBL/GenBank/DDBJ databases">
        <title>Rhodococcus indonesiensis sp. nov a new member of the Rhodococcus ruber lineage isolated from a sediment of neutral hot spring.</title>
        <authorList>
            <person name="Kusuma A.B."/>
            <person name="Fenylestari G."/>
            <person name="Ammar F."/>
            <person name="Nouioui I."/>
            <person name="Goodfellow M."/>
        </authorList>
    </citation>
    <scope>NUCLEOTIDE SEQUENCE [LARGE SCALE GENOMIC DNA]</scope>
    <source>
        <strain evidence="1 2">CSLK01-03</strain>
    </source>
</reference>